<dbReference type="InterPro" id="IPR036425">
    <property type="entry name" value="MoaB/Mog-like_dom_sf"/>
</dbReference>
<dbReference type="Gene3D" id="3.40.980.10">
    <property type="entry name" value="MoaB/Mog-like domain"/>
    <property type="match status" value="1"/>
</dbReference>
<accession>A0A9D2H8Z4</accession>
<proteinExistence type="predicted"/>
<name>A0A9D2H8Z4_9FIRM</name>
<comment type="function">
    <text evidence="1">May be involved in the biosynthesis of molybdopterin.</text>
</comment>
<sequence length="166" mass="18070">MEGYRWKAAVITLSDKGYAGKREDRSGPLICEMIKEAGYDVEEMILLPDEKEEIKKCLCTLCDRRKVDIILTTGGTGFAPRDCTPEATMEAAERNAPGIAEAMRLASLKVTPRAMLSRGVSVIRGKTLIINLPGSPKAVRENLEAVLPVLDHGLAILTGRDGECAR</sequence>
<keyword evidence="3" id="KW-0501">Molybdenum cofactor biosynthesis</keyword>
<dbReference type="Pfam" id="PF00994">
    <property type="entry name" value="MoCF_biosynth"/>
    <property type="match status" value="1"/>
</dbReference>
<dbReference type="NCBIfam" id="TIGR00177">
    <property type="entry name" value="molyb_syn"/>
    <property type="match status" value="1"/>
</dbReference>
<dbReference type="Proteomes" id="UP000824223">
    <property type="component" value="Unassembled WGS sequence"/>
</dbReference>
<dbReference type="SMART" id="SM00852">
    <property type="entry name" value="MoCF_biosynth"/>
    <property type="match status" value="1"/>
</dbReference>
<dbReference type="PANTHER" id="PTHR43764:SF1">
    <property type="entry name" value="MOLYBDOPTERIN MOLYBDOTRANSFERASE"/>
    <property type="match status" value="1"/>
</dbReference>
<evidence type="ECO:0000256" key="3">
    <source>
        <dbReference type="ARBA" id="ARBA00023150"/>
    </source>
</evidence>
<comment type="pathway">
    <text evidence="2">Cofactor biosynthesis; molybdopterin biosynthesis.</text>
</comment>
<dbReference type="PROSITE" id="PS01078">
    <property type="entry name" value="MOCF_BIOSYNTHESIS_1"/>
    <property type="match status" value="1"/>
</dbReference>
<feature type="domain" description="MoaB/Mog" evidence="4">
    <location>
        <begin position="9"/>
        <end position="153"/>
    </location>
</feature>
<dbReference type="PANTHER" id="PTHR43764">
    <property type="entry name" value="MOLYBDENUM COFACTOR BIOSYNTHESIS"/>
    <property type="match status" value="1"/>
</dbReference>
<protein>
    <submittedName>
        <fullName evidence="5">MogA/MoaB family molybdenum cofactor biosynthesis protein</fullName>
    </submittedName>
</protein>
<evidence type="ECO:0000259" key="4">
    <source>
        <dbReference type="SMART" id="SM00852"/>
    </source>
</evidence>
<comment type="caution">
    <text evidence="5">The sequence shown here is derived from an EMBL/GenBank/DDBJ whole genome shotgun (WGS) entry which is preliminary data.</text>
</comment>
<evidence type="ECO:0000256" key="1">
    <source>
        <dbReference type="ARBA" id="ARBA00003487"/>
    </source>
</evidence>
<reference evidence="5" key="2">
    <citation type="submission" date="2021-04" db="EMBL/GenBank/DDBJ databases">
        <authorList>
            <person name="Gilroy R."/>
        </authorList>
    </citation>
    <scope>NUCLEOTIDE SEQUENCE</scope>
    <source>
        <strain evidence="5">ChiSjej2B20-11307</strain>
    </source>
</reference>
<dbReference type="InterPro" id="IPR051920">
    <property type="entry name" value="MPT_Adenylyltrnsfr/MoaC-Rel"/>
</dbReference>
<reference evidence="5" key="1">
    <citation type="journal article" date="2021" name="PeerJ">
        <title>Extensive microbial diversity within the chicken gut microbiome revealed by metagenomics and culture.</title>
        <authorList>
            <person name="Gilroy R."/>
            <person name="Ravi A."/>
            <person name="Getino M."/>
            <person name="Pursley I."/>
            <person name="Horton D.L."/>
            <person name="Alikhan N.F."/>
            <person name="Baker D."/>
            <person name="Gharbi K."/>
            <person name="Hall N."/>
            <person name="Watson M."/>
            <person name="Adriaenssens E.M."/>
            <person name="Foster-Nyarko E."/>
            <person name="Jarju S."/>
            <person name="Secka A."/>
            <person name="Antonio M."/>
            <person name="Oren A."/>
            <person name="Chaudhuri R.R."/>
            <person name="La Ragione R."/>
            <person name="Hildebrand F."/>
            <person name="Pallen M.J."/>
        </authorList>
    </citation>
    <scope>NUCLEOTIDE SEQUENCE</scope>
    <source>
        <strain evidence="5">ChiSjej2B20-11307</strain>
    </source>
</reference>
<evidence type="ECO:0000313" key="6">
    <source>
        <dbReference type="Proteomes" id="UP000824223"/>
    </source>
</evidence>
<gene>
    <name evidence="5" type="ORF">H9798_02480</name>
</gene>
<dbReference type="InterPro" id="IPR001453">
    <property type="entry name" value="MoaB/Mog_dom"/>
</dbReference>
<dbReference type="EMBL" id="DXAK01000012">
    <property type="protein sequence ID" value="HJA06004.1"/>
    <property type="molecule type" value="Genomic_DNA"/>
</dbReference>
<dbReference type="GO" id="GO:0006777">
    <property type="term" value="P:Mo-molybdopterin cofactor biosynthetic process"/>
    <property type="evidence" value="ECO:0007669"/>
    <property type="project" value="UniProtKB-KW"/>
</dbReference>
<dbReference type="SUPFAM" id="SSF53218">
    <property type="entry name" value="Molybdenum cofactor biosynthesis proteins"/>
    <property type="match status" value="1"/>
</dbReference>
<evidence type="ECO:0000256" key="2">
    <source>
        <dbReference type="ARBA" id="ARBA00005046"/>
    </source>
</evidence>
<evidence type="ECO:0000313" key="5">
    <source>
        <dbReference type="EMBL" id="HJA06004.1"/>
    </source>
</evidence>
<dbReference type="InterPro" id="IPR008284">
    <property type="entry name" value="MoCF_biosynth_CS"/>
</dbReference>
<organism evidence="5 6">
    <name type="scientific">Candidatus Mediterraneibacter pullicola</name>
    <dbReference type="NCBI Taxonomy" id="2838682"/>
    <lineage>
        <taxon>Bacteria</taxon>
        <taxon>Bacillati</taxon>
        <taxon>Bacillota</taxon>
        <taxon>Clostridia</taxon>
        <taxon>Lachnospirales</taxon>
        <taxon>Lachnospiraceae</taxon>
        <taxon>Mediterraneibacter</taxon>
    </lineage>
</organism>
<dbReference type="AlphaFoldDB" id="A0A9D2H8Z4"/>
<dbReference type="CDD" id="cd00886">
    <property type="entry name" value="MogA_MoaB"/>
    <property type="match status" value="1"/>
</dbReference>